<dbReference type="Gene3D" id="4.10.240.10">
    <property type="entry name" value="Zn(2)-C6 fungal-type DNA-binding domain"/>
    <property type="match status" value="1"/>
</dbReference>
<dbReference type="Pfam" id="PF04082">
    <property type="entry name" value="Fungal_trans"/>
    <property type="match status" value="1"/>
</dbReference>
<dbReference type="PROSITE" id="PS00463">
    <property type="entry name" value="ZN2_CY6_FUNGAL_1"/>
    <property type="match status" value="1"/>
</dbReference>
<evidence type="ECO:0000256" key="3">
    <source>
        <dbReference type="ARBA" id="ARBA00023125"/>
    </source>
</evidence>
<reference evidence="8 9" key="1">
    <citation type="submission" date="2019-04" db="EMBL/GenBank/DDBJ databases">
        <title>Friends and foes A comparative genomics study of 23 Aspergillus species from section Flavi.</title>
        <authorList>
            <consortium name="DOE Joint Genome Institute"/>
            <person name="Kjaerbolling I."/>
            <person name="Vesth T."/>
            <person name="Frisvad J.C."/>
            <person name="Nybo J.L."/>
            <person name="Theobald S."/>
            <person name="Kildgaard S."/>
            <person name="Isbrandt T."/>
            <person name="Kuo A."/>
            <person name="Sato A."/>
            <person name="Lyhne E.K."/>
            <person name="Kogle M.E."/>
            <person name="Wiebenga A."/>
            <person name="Kun R.S."/>
            <person name="Lubbers R.J."/>
            <person name="Makela M.R."/>
            <person name="Barry K."/>
            <person name="Chovatia M."/>
            <person name="Clum A."/>
            <person name="Daum C."/>
            <person name="Haridas S."/>
            <person name="He G."/>
            <person name="LaButti K."/>
            <person name="Lipzen A."/>
            <person name="Mondo S."/>
            <person name="Riley R."/>
            <person name="Salamov A."/>
            <person name="Simmons B.A."/>
            <person name="Magnuson J.K."/>
            <person name="Henrissat B."/>
            <person name="Mortensen U.H."/>
            <person name="Larsen T.O."/>
            <person name="Devries R.P."/>
            <person name="Grigoriev I.V."/>
            <person name="Machida M."/>
            <person name="Baker S.E."/>
            <person name="Andersen M.R."/>
        </authorList>
    </citation>
    <scope>NUCLEOTIDE SEQUENCE [LARGE SCALE GENOMIC DNA]</scope>
    <source>
        <strain evidence="8 9">CBS 117626</strain>
    </source>
</reference>
<evidence type="ECO:0000256" key="5">
    <source>
        <dbReference type="ARBA" id="ARBA00023242"/>
    </source>
</evidence>
<keyword evidence="2" id="KW-0805">Transcription regulation</keyword>
<evidence type="ECO:0000313" key="8">
    <source>
        <dbReference type="EMBL" id="KAE8158779.1"/>
    </source>
</evidence>
<evidence type="ECO:0000256" key="2">
    <source>
        <dbReference type="ARBA" id="ARBA00023015"/>
    </source>
</evidence>
<gene>
    <name evidence="8" type="ORF">BDV40DRAFT_291539</name>
</gene>
<dbReference type="Pfam" id="PF00172">
    <property type="entry name" value="Zn_clus"/>
    <property type="match status" value="1"/>
</dbReference>
<feature type="region of interest" description="Disordered" evidence="6">
    <location>
        <begin position="1"/>
        <end position="24"/>
    </location>
</feature>
<keyword evidence="4" id="KW-0804">Transcription</keyword>
<evidence type="ECO:0000256" key="6">
    <source>
        <dbReference type="SAM" id="MobiDB-lite"/>
    </source>
</evidence>
<dbReference type="InterPro" id="IPR007219">
    <property type="entry name" value="XnlR_reg_dom"/>
</dbReference>
<dbReference type="PANTHER" id="PTHR47256">
    <property type="entry name" value="ZN(II)2CYS6 TRANSCRIPTION FACTOR (EUROFUNG)-RELATED"/>
    <property type="match status" value="1"/>
</dbReference>
<dbReference type="Proteomes" id="UP000326950">
    <property type="component" value="Unassembled WGS sequence"/>
</dbReference>
<accession>A0A5N6UJF2</accession>
<dbReference type="InterPro" id="IPR001138">
    <property type="entry name" value="Zn2Cys6_DnaBD"/>
</dbReference>
<dbReference type="CDD" id="cd12148">
    <property type="entry name" value="fungal_TF_MHR"/>
    <property type="match status" value="1"/>
</dbReference>
<dbReference type="SMART" id="SM00066">
    <property type="entry name" value="GAL4"/>
    <property type="match status" value="1"/>
</dbReference>
<keyword evidence="5" id="KW-0539">Nucleus</keyword>
<evidence type="ECO:0000256" key="4">
    <source>
        <dbReference type="ARBA" id="ARBA00023163"/>
    </source>
</evidence>
<dbReference type="InterPro" id="IPR053187">
    <property type="entry name" value="Notoamide_regulator"/>
</dbReference>
<dbReference type="GO" id="GO:0009893">
    <property type="term" value="P:positive regulation of metabolic process"/>
    <property type="evidence" value="ECO:0007669"/>
    <property type="project" value="UniProtKB-ARBA"/>
</dbReference>
<evidence type="ECO:0000259" key="7">
    <source>
        <dbReference type="PROSITE" id="PS50048"/>
    </source>
</evidence>
<keyword evidence="3" id="KW-0238">DNA-binding</keyword>
<sequence length="554" mass="62360">MTSEDHLPALAPGPRGPVNKQPFTLMKPRKNSTACLPCKQAKRKCTGRPAPCKACQNTDAECVFDETLDLRRKVAARRTLGELEYYRGLLHSLLESLRSSDEDKVNHILETIRGSALLSNVANVVDAPADLSDASSDNAKPLGNADDAIAQQERLAADAHSRITLEKLCDIPILQVPVKPWTTVTDDDHLVSHLISLYFTWDHPLSQIIDQRVFLRHMREGNKNTEFCTPFLVNSILAVASAYSDFPEVFAIPGDVASKGAHFFNEAELLWKVEEGRTSLANIQALALMSHVQMSMECRKTANLKPPIFEPPVRDNINDDIVWIPYPRSNHIEYEKKPALLREIMIQTVGFTELVVNLQDLLFDEAFDMNIGDLCRAVSALYARLETWLRDLPSPLKIDKEAVQVPQVLSLHIRYHHAIIQLFDSLVNREDFASMSIPDVNQARLIRLRSAKQIADYLLLYHEAYGLRHVPGQMLAPANASTLILLAALDNCEYDFKEEFVELCRFLVAFSKRFSLARDMLANIESTAESMGIKLPPEAGKVFDHRNLESSQWL</sequence>
<evidence type="ECO:0000256" key="1">
    <source>
        <dbReference type="ARBA" id="ARBA00022723"/>
    </source>
</evidence>
<dbReference type="PANTHER" id="PTHR47256:SF10">
    <property type="entry name" value="ZN(II)2CYS6 TRANSCRIPTION FACTOR (EUROFUNG)"/>
    <property type="match status" value="1"/>
</dbReference>
<keyword evidence="1" id="KW-0479">Metal-binding</keyword>
<dbReference type="GO" id="GO:0000981">
    <property type="term" value="F:DNA-binding transcription factor activity, RNA polymerase II-specific"/>
    <property type="evidence" value="ECO:0007669"/>
    <property type="project" value="InterPro"/>
</dbReference>
<dbReference type="GO" id="GO:0003677">
    <property type="term" value="F:DNA binding"/>
    <property type="evidence" value="ECO:0007669"/>
    <property type="project" value="UniProtKB-KW"/>
</dbReference>
<dbReference type="OrthoDB" id="2593732at2759"/>
<dbReference type="InterPro" id="IPR036864">
    <property type="entry name" value="Zn2-C6_fun-type_DNA-bd_sf"/>
</dbReference>
<dbReference type="PROSITE" id="PS50048">
    <property type="entry name" value="ZN2_CY6_FUNGAL_2"/>
    <property type="match status" value="1"/>
</dbReference>
<dbReference type="GO" id="GO:0008270">
    <property type="term" value="F:zinc ion binding"/>
    <property type="evidence" value="ECO:0007669"/>
    <property type="project" value="InterPro"/>
</dbReference>
<organism evidence="8 9">
    <name type="scientific">Aspergillus tamarii</name>
    <dbReference type="NCBI Taxonomy" id="41984"/>
    <lineage>
        <taxon>Eukaryota</taxon>
        <taxon>Fungi</taxon>
        <taxon>Dikarya</taxon>
        <taxon>Ascomycota</taxon>
        <taxon>Pezizomycotina</taxon>
        <taxon>Eurotiomycetes</taxon>
        <taxon>Eurotiomycetidae</taxon>
        <taxon>Eurotiales</taxon>
        <taxon>Aspergillaceae</taxon>
        <taxon>Aspergillus</taxon>
        <taxon>Aspergillus subgen. Circumdati</taxon>
    </lineage>
</organism>
<dbReference type="GO" id="GO:0006351">
    <property type="term" value="P:DNA-templated transcription"/>
    <property type="evidence" value="ECO:0007669"/>
    <property type="project" value="InterPro"/>
</dbReference>
<dbReference type="AlphaFoldDB" id="A0A5N6UJF2"/>
<keyword evidence="9" id="KW-1185">Reference proteome</keyword>
<feature type="domain" description="Zn(2)-C6 fungal-type" evidence="7">
    <location>
        <begin position="34"/>
        <end position="64"/>
    </location>
</feature>
<name>A0A5N6UJF2_ASPTM</name>
<proteinExistence type="predicted"/>
<dbReference type="CDD" id="cd00067">
    <property type="entry name" value="GAL4"/>
    <property type="match status" value="1"/>
</dbReference>
<dbReference type="SUPFAM" id="SSF57701">
    <property type="entry name" value="Zn2/Cys6 DNA-binding domain"/>
    <property type="match status" value="1"/>
</dbReference>
<dbReference type="EMBL" id="ML738688">
    <property type="protein sequence ID" value="KAE8158779.1"/>
    <property type="molecule type" value="Genomic_DNA"/>
</dbReference>
<protein>
    <recommendedName>
        <fullName evidence="7">Zn(2)-C6 fungal-type domain-containing protein</fullName>
    </recommendedName>
</protein>
<evidence type="ECO:0000313" key="9">
    <source>
        <dbReference type="Proteomes" id="UP000326950"/>
    </source>
</evidence>